<comment type="caution">
    <text evidence="1">The sequence shown here is derived from an EMBL/GenBank/DDBJ whole genome shotgun (WGS) entry which is preliminary data.</text>
</comment>
<dbReference type="EMBL" id="PYBW01000036">
    <property type="protein sequence ID" value="PYC81340.1"/>
    <property type="molecule type" value="Genomic_DNA"/>
</dbReference>
<evidence type="ECO:0000313" key="2">
    <source>
        <dbReference type="Proteomes" id="UP000248039"/>
    </source>
</evidence>
<organism evidence="1 2">
    <name type="scientific">Streptomyces tateyamensis</name>
    <dbReference type="NCBI Taxonomy" id="565073"/>
    <lineage>
        <taxon>Bacteria</taxon>
        <taxon>Bacillati</taxon>
        <taxon>Actinomycetota</taxon>
        <taxon>Actinomycetes</taxon>
        <taxon>Kitasatosporales</taxon>
        <taxon>Streptomycetaceae</taxon>
        <taxon>Streptomyces</taxon>
    </lineage>
</organism>
<dbReference type="RefSeq" id="WP_110668477.1">
    <property type="nucleotide sequence ID" value="NZ_PYBW01000036.1"/>
</dbReference>
<gene>
    <name evidence="1" type="ORF">C7C46_11515</name>
</gene>
<dbReference type="Proteomes" id="UP000248039">
    <property type="component" value="Unassembled WGS sequence"/>
</dbReference>
<accession>A0A2V4NNM5</accession>
<name>A0A2V4NNM5_9ACTN</name>
<sequence>MSNRKSALTIRVYRINPATGHRTHLHRETVRLGEPYTRPITNDWPACACPRCLAARAAP</sequence>
<protein>
    <submittedName>
        <fullName evidence="1">Uncharacterized protein</fullName>
    </submittedName>
</protein>
<proteinExistence type="predicted"/>
<dbReference type="AlphaFoldDB" id="A0A2V4NNM5"/>
<keyword evidence="2" id="KW-1185">Reference proteome</keyword>
<evidence type="ECO:0000313" key="1">
    <source>
        <dbReference type="EMBL" id="PYC81340.1"/>
    </source>
</evidence>
<reference evidence="1 2" key="1">
    <citation type="submission" date="2018-03" db="EMBL/GenBank/DDBJ databases">
        <title>Bioinformatic expansion and discovery of thiopeptide antibiotics.</title>
        <authorList>
            <person name="Schwalen C.J."/>
            <person name="Hudson G.A."/>
            <person name="Mitchell D.A."/>
        </authorList>
    </citation>
    <scope>NUCLEOTIDE SEQUENCE [LARGE SCALE GENOMIC DNA]</scope>
    <source>
        <strain evidence="1 2">ATCC 21389</strain>
    </source>
</reference>